<dbReference type="EMBL" id="CAWUFR010000019">
    <property type="protein sequence ID" value="CAK6954869.1"/>
    <property type="molecule type" value="Genomic_DNA"/>
</dbReference>
<sequence>MLPLSDRAAITAITEYCRQLTEMSSTSSDAESSCGWTIISNEGSDIETLGSEVAVEYGVDLLERPPVVEAELRDTPASASGSGCDVERVGVPLDDTLGDQTMNETLYASKAGDNPAEKEHVTLLSSSDHSDIVTLGDVKEDEHAEVEEVAAAHEEFYLGTSCSSQYAFSAAETVFPGKQPAATNSSSSEDEAGRSPSTVVRRRRLRRNTTSVVTEPEEEEEEDALESDPSDEEEEDEVKREREQGEVRPATPDVRMRGQGSSILNKCILLALIIAISMGFGHFYGTVQIQERQKIVEKGKVNELEGVRHLLQKHVQRVDFGFDDMYEQEVISLLTDVIEKVKKENEELYIKQANIQAHKDGLEMLLKQEAEERTNIMSQQQSLTVENKQLKSLLKQEEKSLSALQDELVILRLKMADFDASGDTWVSSQSENQRLGDELEHKKQQIQSLHSQREDMIAEAQTLRKNLEMEKKVTDELRRELNRLRSRISGAGRGAGSEAEELQSRLMELEKRLSFEQQRSDLWERLYVENKEERAKGDTESKVKKKGMAGKVKDTFDAVKNSTKEFVHHHKEQIKKAKEAVKANLRKFSDSVKSTFRHFKDSASTFINKARGFYQKRCDEKNTKESRQHRYHKPQHRHSHKSDDSFHSNHNTRKSGDKVNQDRGQNTHKANLKRCAGVFDCAYQESMSLFNKAMEPIRADEFYQLLQSYMQQEVDHFHHWKELDMFINNFFHNGVFIHDQMLFTDFVNGVEDYLMDMHEYHGLDDDLFGDLDDYVFRHFFGAAYTKSYGLSAPFERPESDSKEESRTKHHQRKQQRPRPRPHSERKWSRSGRNADRHIADVKIELGPMPFDPKY</sequence>
<feature type="compositionally biased region" description="Acidic residues" evidence="3">
    <location>
        <begin position="215"/>
        <end position="236"/>
    </location>
</feature>
<keyword evidence="5" id="KW-1185">Reference proteome</keyword>
<organism evidence="4 5">
    <name type="scientific">Scomber scombrus</name>
    <name type="common">Atlantic mackerel</name>
    <name type="synonym">Scomber vernalis</name>
    <dbReference type="NCBI Taxonomy" id="13677"/>
    <lineage>
        <taxon>Eukaryota</taxon>
        <taxon>Metazoa</taxon>
        <taxon>Chordata</taxon>
        <taxon>Craniata</taxon>
        <taxon>Vertebrata</taxon>
        <taxon>Euteleostomi</taxon>
        <taxon>Actinopterygii</taxon>
        <taxon>Neopterygii</taxon>
        <taxon>Teleostei</taxon>
        <taxon>Neoteleostei</taxon>
        <taxon>Acanthomorphata</taxon>
        <taxon>Pelagiaria</taxon>
        <taxon>Scombriformes</taxon>
        <taxon>Scombridae</taxon>
        <taxon>Scomber</taxon>
    </lineage>
</organism>
<feature type="compositionally biased region" description="Basic and acidic residues" evidence="3">
    <location>
        <begin position="617"/>
        <end position="628"/>
    </location>
</feature>
<evidence type="ECO:0000313" key="4">
    <source>
        <dbReference type="EMBL" id="CAK6954869.1"/>
    </source>
</evidence>
<protein>
    <submittedName>
        <fullName evidence="4">Cell cycle progression protein 1</fullName>
    </submittedName>
</protein>
<reference evidence="4 5" key="1">
    <citation type="submission" date="2024-01" db="EMBL/GenBank/DDBJ databases">
        <authorList>
            <person name="Alioto T."/>
            <person name="Alioto T."/>
            <person name="Gomez Garrido J."/>
        </authorList>
    </citation>
    <scope>NUCLEOTIDE SEQUENCE [LARGE SCALE GENOMIC DNA]</scope>
</reference>
<evidence type="ECO:0000256" key="1">
    <source>
        <dbReference type="ARBA" id="ARBA00023054"/>
    </source>
</evidence>
<keyword evidence="1 2" id="KW-0175">Coiled coil</keyword>
<dbReference type="GO" id="GO:0016020">
    <property type="term" value="C:membrane"/>
    <property type="evidence" value="ECO:0007669"/>
    <property type="project" value="TreeGrafter"/>
</dbReference>
<dbReference type="PANTHER" id="PTHR28638:SF2">
    <property type="entry name" value="CELL CYCLE PROGRESSION PROTEIN 1"/>
    <property type="match status" value="1"/>
</dbReference>
<proteinExistence type="predicted"/>
<dbReference type="AlphaFoldDB" id="A0AAV1N7V0"/>
<dbReference type="Proteomes" id="UP001314229">
    <property type="component" value="Unassembled WGS sequence"/>
</dbReference>
<feature type="coiled-coil region" evidence="2">
    <location>
        <begin position="380"/>
        <end position="519"/>
    </location>
</feature>
<feature type="region of interest" description="Disordered" evidence="3">
    <location>
        <begin position="178"/>
        <end position="256"/>
    </location>
</feature>
<feature type="compositionally biased region" description="Basic and acidic residues" evidence="3">
    <location>
        <begin position="237"/>
        <end position="246"/>
    </location>
</feature>
<evidence type="ECO:0000256" key="2">
    <source>
        <dbReference type="SAM" id="Coils"/>
    </source>
</evidence>
<evidence type="ECO:0000256" key="3">
    <source>
        <dbReference type="SAM" id="MobiDB-lite"/>
    </source>
</evidence>
<evidence type="ECO:0000313" key="5">
    <source>
        <dbReference type="Proteomes" id="UP001314229"/>
    </source>
</evidence>
<dbReference type="Gene3D" id="1.20.120.20">
    <property type="entry name" value="Apolipoprotein"/>
    <property type="match status" value="1"/>
</dbReference>
<feature type="compositionally biased region" description="Basic residues" evidence="3">
    <location>
        <begin position="629"/>
        <end position="640"/>
    </location>
</feature>
<accession>A0AAV1N7V0</accession>
<feature type="compositionally biased region" description="Basic residues" evidence="3">
    <location>
        <begin position="807"/>
        <end position="820"/>
    </location>
</feature>
<dbReference type="InterPro" id="IPR051990">
    <property type="entry name" value="CCPG1/PBIP1"/>
</dbReference>
<feature type="compositionally biased region" description="Basic and acidic residues" evidence="3">
    <location>
        <begin position="821"/>
        <end position="843"/>
    </location>
</feature>
<feature type="compositionally biased region" description="Basic and acidic residues" evidence="3">
    <location>
        <begin position="795"/>
        <end position="806"/>
    </location>
</feature>
<gene>
    <name evidence="4" type="ORF">FSCOSCO3_A026085</name>
</gene>
<dbReference type="PANTHER" id="PTHR28638">
    <property type="entry name" value="CELL CYCLE PROGRESSION PROTEIN 1"/>
    <property type="match status" value="1"/>
</dbReference>
<feature type="region of interest" description="Disordered" evidence="3">
    <location>
        <begin position="793"/>
        <end position="854"/>
    </location>
</feature>
<comment type="caution">
    <text evidence="4">The sequence shown here is derived from an EMBL/GenBank/DDBJ whole genome shotgun (WGS) entry which is preliminary data.</text>
</comment>
<feature type="region of interest" description="Disordered" evidence="3">
    <location>
        <begin position="617"/>
        <end position="665"/>
    </location>
</feature>
<name>A0AAV1N7V0_SCOSC</name>